<accession>A0A369LCB4</accession>
<dbReference type="Gene3D" id="1.10.3480.10">
    <property type="entry name" value="TorD-like"/>
    <property type="match status" value="1"/>
</dbReference>
<dbReference type="InterPro" id="IPR050289">
    <property type="entry name" value="TorD/DmsD_chaperones"/>
</dbReference>
<keyword evidence="3" id="KW-1185">Reference proteome</keyword>
<dbReference type="EMBL" id="PPTP01000001">
    <property type="protein sequence ID" value="RDB57271.1"/>
    <property type="molecule type" value="Genomic_DNA"/>
</dbReference>
<evidence type="ECO:0008006" key="4">
    <source>
        <dbReference type="Google" id="ProtNLM"/>
    </source>
</evidence>
<dbReference type="PANTHER" id="PTHR34227:SF11">
    <property type="entry name" value="CHAPERONE PROTEIN TORD"/>
    <property type="match status" value="1"/>
</dbReference>
<dbReference type="Proteomes" id="UP000253792">
    <property type="component" value="Unassembled WGS sequence"/>
</dbReference>
<evidence type="ECO:0000313" key="3">
    <source>
        <dbReference type="Proteomes" id="UP000253792"/>
    </source>
</evidence>
<comment type="caution">
    <text evidence="2">The sequence shown here is derived from an EMBL/GenBank/DDBJ whole genome shotgun (WGS) entry which is preliminary data.</text>
</comment>
<reference evidence="2 3" key="1">
    <citation type="journal article" date="2018" name="Elife">
        <title>Discovery and characterization of a prevalent human gut bacterial enzyme sufficient for the inactivation of a family of plant toxins.</title>
        <authorList>
            <person name="Koppel N."/>
            <person name="Bisanz J.E."/>
            <person name="Pandelia M.E."/>
            <person name="Turnbaugh P.J."/>
            <person name="Balskus E.P."/>
        </authorList>
    </citation>
    <scope>NUCLEOTIDE SEQUENCE [LARGE SCALE GENOMIC DNA]</scope>
    <source>
        <strain evidence="3">anaerobia AP69FAA</strain>
    </source>
</reference>
<dbReference type="SUPFAM" id="SSF89155">
    <property type="entry name" value="TorD-like"/>
    <property type="match status" value="1"/>
</dbReference>
<dbReference type="AlphaFoldDB" id="A0A369LCB4"/>
<evidence type="ECO:0000256" key="1">
    <source>
        <dbReference type="ARBA" id="ARBA00023186"/>
    </source>
</evidence>
<protein>
    <recommendedName>
        <fullName evidence="4">Molecular chaperone TorD</fullName>
    </recommendedName>
</protein>
<keyword evidence="1" id="KW-0143">Chaperone</keyword>
<dbReference type="InterPro" id="IPR020945">
    <property type="entry name" value="DMSO/NO3_reduct_chaperone"/>
</dbReference>
<name>A0A369LCB4_9ACTN</name>
<proteinExistence type="predicted"/>
<dbReference type="InterPro" id="IPR036411">
    <property type="entry name" value="TorD-like_sf"/>
</dbReference>
<dbReference type="OrthoDB" id="3177277at2"/>
<dbReference type="PANTHER" id="PTHR34227">
    <property type="entry name" value="CHAPERONE PROTEIN YCDY"/>
    <property type="match status" value="1"/>
</dbReference>
<sequence length="259" mass="29152">MGLRESEKVVVRAALRSGWRKRSEPSCKFEEQGMDEKTKGLSPLYSIELLSQRAEMYKVLAQLYFRPLSSEQVNALSEQDWKSLAEDGSAAADACNDIYRALRRMNTGTVDDLAADFTAVFYGASTHDGKTAQPYASLFMHDGNQIMGEACSEAYHAFKSECIRVAQGIDMPDDHLSFMFEFMAKLCERAKLCVDASDESEAMRIVSLQRTFLEKQVTPWVNDFLDLALSMVATRFYRGVIKLTGAFLNEEKQLLEEVG</sequence>
<dbReference type="Pfam" id="PF02613">
    <property type="entry name" value="Nitrate_red_del"/>
    <property type="match status" value="1"/>
</dbReference>
<gene>
    <name evidence="2" type="ORF">C1880_00115</name>
</gene>
<evidence type="ECO:0000313" key="2">
    <source>
        <dbReference type="EMBL" id="RDB57271.1"/>
    </source>
</evidence>
<organism evidence="2 3">
    <name type="scientific">Senegalimassilia anaerobia</name>
    <dbReference type="NCBI Taxonomy" id="1473216"/>
    <lineage>
        <taxon>Bacteria</taxon>
        <taxon>Bacillati</taxon>
        <taxon>Actinomycetota</taxon>
        <taxon>Coriobacteriia</taxon>
        <taxon>Coriobacteriales</taxon>
        <taxon>Coriobacteriaceae</taxon>
        <taxon>Senegalimassilia</taxon>
    </lineage>
</organism>